<accession>A0ABQ6LM97</accession>
<proteinExistence type="predicted"/>
<evidence type="ECO:0000313" key="1">
    <source>
        <dbReference type="EMBL" id="GMG81415.1"/>
    </source>
</evidence>
<comment type="caution">
    <text evidence="1">The sequence shown here is derived from an EMBL/GenBank/DDBJ whole genome shotgun (WGS) entry which is preliminary data.</text>
</comment>
<gene>
    <name evidence="1" type="ORF">LNKW23_06280</name>
</gene>
<dbReference type="Proteomes" id="UP001239909">
    <property type="component" value="Unassembled WGS sequence"/>
</dbReference>
<reference evidence="1 2" key="1">
    <citation type="submission" date="2023-04" db="EMBL/GenBank/DDBJ databases">
        <title>Marinoamorphus aggregata gen. nov., sp. Nov., isolate from tissue of brittle star Ophioplocus japonicus.</title>
        <authorList>
            <person name="Kawano K."/>
            <person name="Sawayama S."/>
            <person name="Nakagawa S."/>
        </authorList>
    </citation>
    <scope>NUCLEOTIDE SEQUENCE [LARGE SCALE GENOMIC DNA]</scope>
    <source>
        <strain evidence="1 2">NKW23</strain>
    </source>
</reference>
<dbReference type="RefSeq" id="WP_285670070.1">
    <property type="nucleotide sequence ID" value="NZ_BSYI01000003.1"/>
</dbReference>
<dbReference type="EMBL" id="BSYI01000003">
    <property type="protein sequence ID" value="GMG81415.1"/>
    <property type="molecule type" value="Genomic_DNA"/>
</dbReference>
<name>A0ABQ6LM97_9RHOB</name>
<evidence type="ECO:0000313" key="2">
    <source>
        <dbReference type="Proteomes" id="UP001239909"/>
    </source>
</evidence>
<protein>
    <submittedName>
        <fullName evidence="1">Uncharacterized protein</fullName>
    </submittedName>
</protein>
<organism evidence="1 2">
    <name type="scientific">Paralimibaculum aggregatum</name>
    <dbReference type="NCBI Taxonomy" id="3036245"/>
    <lineage>
        <taxon>Bacteria</taxon>
        <taxon>Pseudomonadati</taxon>
        <taxon>Pseudomonadota</taxon>
        <taxon>Alphaproteobacteria</taxon>
        <taxon>Rhodobacterales</taxon>
        <taxon>Paracoccaceae</taxon>
        <taxon>Paralimibaculum</taxon>
    </lineage>
</organism>
<keyword evidence="2" id="KW-1185">Reference proteome</keyword>
<sequence length="98" mass="10223">MPVYIKFDGVEGESRAASTPKLQEACADGTFMAGDDGFAFAPVEAPMQTRESLEAAGLEVVVAAATTESLPAEDLQLNYIEIVFDHSVEGGATDAIIG</sequence>